<evidence type="ECO:0000313" key="4">
    <source>
        <dbReference type="EMBL" id="AFS77741.1"/>
    </source>
</evidence>
<name>K0AZE2_GOTA9</name>
<dbReference type="GO" id="GO:0000156">
    <property type="term" value="F:phosphorelay response regulator activity"/>
    <property type="evidence" value="ECO:0007669"/>
    <property type="project" value="InterPro"/>
</dbReference>
<proteinExistence type="predicted"/>
<evidence type="ECO:0000259" key="3">
    <source>
        <dbReference type="PROSITE" id="PS50930"/>
    </source>
</evidence>
<dbReference type="InterPro" id="IPR001789">
    <property type="entry name" value="Sig_transdc_resp-reg_receiver"/>
</dbReference>
<dbReference type="Pfam" id="PF04397">
    <property type="entry name" value="LytTR"/>
    <property type="match status" value="1"/>
</dbReference>
<dbReference type="InterPro" id="IPR007492">
    <property type="entry name" value="LytTR_DNA-bd_dom"/>
</dbReference>
<gene>
    <name evidence="4" type="ordered locus">Curi_c06680</name>
</gene>
<dbReference type="STRING" id="1128398.Curi_c06680"/>
<dbReference type="SMART" id="SM00448">
    <property type="entry name" value="REC"/>
    <property type="match status" value="1"/>
</dbReference>
<accession>K0AZE2</accession>
<dbReference type="GO" id="GO:0003677">
    <property type="term" value="F:DNA binding"/>
    <property type="evidence" value="ECO:0007669"/>
    <property type="project" value="InterPro"/>
</dbReference>
<dbReference type="SUPFAM" id="SSF52172">
    <property type="entry name" value="CheY-like"/>
    <property type="match status" value="1"/>
</dbReference>
<reference evidence="4 5" key="1">
    <citation type="journal article" date="2012" name="PLoS ONE">
        <title>The purine-utilizing bacterium Clostridium acidurici 9a: a genome-guided metabolic reconsideration.</title>
        <authorList>
            <person name="Hartwich K."/>
            <person name="Poehlein A."/>
            <person name="Daniel R."/>
        </authorList>
    </citation>
    <scope>NUCLEOTIDE SEQUENCE [LARGE SCALE GENOMIC DNA]</scope>
    <source>
        <strain evidence="5">ATCC 7906 / DSM 604 / BCRC 14475 / CIP 104303 / KCTC 5404 / NCIMB 10678 / 9a</strain>
    </source>
</reference>
<dbReference type="Gene3D" id="3.40.50.2300">
    <property type="match status" value="1"/>
</dbReference>
<dbReference type="RefSeq" id="WP_014966878.1">
    <property type="nucleotide sequence ID" value="NC_018664.1"/>
</dbReference>
<organism evidence="4 5">
    <name type="scientific">Gottschalkia acidurici (strain ATCC 7906 / DSM 604 / BCRC 14475 / CIP 104303 / KCTC 5404 / NCIMB 10678 / 9a)</name>
    <name type="common">Clostridium acidurici</name>
    <dbReference type="NCBI Taxonomy" id="1128398"/>
    <lineage>
        <taxon>Bacteria</taxon>
        <taxon>Bacillati</taxon>
        <taxon>Bacillota</taxon>
        <taxon>Tissierellia</taxon>
        <taxon>Tissierellales</taxon>
        <taxon>Gottschalkiaceae</taxon>
        <taxon>Gottschalkia</taxon>
    </lineage>
</organism>
<dbReference type="SMART" id="SM00850">
    <property type="entry name" value="LytTR"/>
    <property type="match status" value="1"/>
</dbReference>
<dbReference type="PANTHER" id="PTHR37299">
    <property type="entry name" value="TRANSCRIPTIONAL REGULATOR-RELATED"/>
    <property type="match status" value="1"/>
</dbReference>
<dbReference type="PATRIC" id="fig|1128398.3.peg.709"/>
<dbReference type="OrthoDB" id="1701771at2"/>
<dbReference type="eggNOG" id="COG3279">
    <property type="taxonomic scope" value="Bacteria"/>
</dbReference>
<dbReference type="InterPro" id="IPR011006">
    <property type="entry name" value="CheY-like_superfamily"/>
</dbReference>
<keyword evidence="5" id="KW-1185">Reference proteome</keyword>
<evidence type="ECO:0000313" key="5">
    <source>
        <dbReference type="Proteomes" id="UP000006094"/>
    </source>
</evidence>
<sequence length="236" mass="27548">MAKVLVVEDESIVAKGLATIVRSIDDTLEVNITGYAEEALKYANMEYYDMFLLDIQLKDYSGLELAKEIRNIDIYKMTPIIFITAIPTNEIMAFKEIHCYDYIIKPFREEQVRTALETVINYGIKNEDKKEYLRLDQGRYSYSIDQNEIIYVESKSRKLIITTINEAFKISTYTLYKLLDELSESFIQCHKSYIINMNYIEKIDTVDNLVTLKDIETSIPIGRKYKDSLRGKTQCQ</sequence>
<dbReference type="PROSITE" id="PS50110">
    <property type="entry name" value="RESPONSE_REGULATORY"/>
    <property type="match status" value="1"/>
</dbReference>
<dbReference type="PROSITE" id="PS50930">
    <property type="entry name" value="HTH_LYTTR"/>
    <property type="match status" value="1"/>
</dbReference>
<dbReference type="InterPro" id="IPR046947">
    <property type="entry name" value="LytR-like"/>
</dbReference>
<dbReference type="KEGG" id="cad:Curi_c06680"/>
<evidence type="ECO:0000256" key="1">
    <source>
        <dbReference type="PROSITE-ProRule" id="PRU00169"/>
    </source>
</evidence>
<dbReference type="Pfam" id="PF00072">
    <property type="entry name" value="Response_reg"/>
    <property type="match status" value="1"/>
</dbReference>
<dbReference type="Proteomes" id="UP000006094">
    <property type="component" value="Chromosome"/>
</dbReference>
<evidence type="ECO:0000259" key="2">
    <source>
        <dbReference type="PROSITE" id="PS50110"/>
    </source>
</evidence>
<dbReference type="Gene3D" id="2.40.50.1020">
    <property type="entry name" value="LytTr DNA-binding domain"/>
    <property type="match status" value="1"/>
</dbReference>
<dbReference type="EMBL" id="CP003326">
    <property type="protein sequence ID" value="AFS77741.1"/>
    <property type="molecule type" value="Genomic_DNA"/>
</dbReference>
<feature type="domain" description="HTH LytTR-type" evidence="3">
    <location>
        <begin position="142"/>
        <end position="235"/>
    </location>
</feature>
<keyword evidence="1" id="KW-0597">Phosphoprotein</keyword>
<feature type="domain" description="Response regulatory" evidence="2">
    <location>
        <begin position="3"/>
        <end position="120"/>
    </location>
</feature>
<feature type="modified residue" description="4-aspartylphosphate" evidence="1">
    <location>
        <position position="54"/>
    </location>
</feature>
<dbReference type="PANTHER" id="PTHR37299:SF1">
    <property type="entry name" value="STAGE 0 SPORULATION PROTEIN A HOMOLOG"/>
    <property type="match status" value="1"/>
</dbReference>
<protein>
    <submittedName>
        <fullName evidence="4">Transcriptional regulator, LytTR family</fullName>
    </submittedName>
</protein>
<dbReference type="HOGENOM" id="CLU_000445_14_1_9"/>
<dbReference type="AlphaFoldDB" id="K0AZE2"/>